<protein>
    <recommendedName>
        <fullName evidence="2">Glycosyltransferase</fullName>
    </recommendedName>
</protein>
<name>A0A6C0ENS4_9ZZZZ</name>
<evidence type="ECO:0000313" key="1">
    <source>
        <dbReference type="EMBL" id="QHT30826.1"/>
    </source>
</evidence>
<reference evidence="1" key="1">
    <citation type="journal article" date="2020" name="Nature">
        <title>Giant virus diversity and host interactions through global metagenomics.</title>
        <authorList>
            <person name="Schulz F."/>
            <person name="Roux S."/>
            <person name="Paez-Espino D."/>
            <person name="Jungbluth S."/>
            <person name="Walsh D.A."/>
            <person name="Denef V.J."/>
            <person name="McMahon K.D."/>
            <person name="Konstantinidis K.T."/>
            <person name="Eloe-Fadrosh E.A."/>
            <person name="Kyrpides N.C."/>
            <person name="Woyke T."/>
        </authorList>
    </citation>
    <scope>NUCLEOTIDE SEQUENCE</scope>
    <source>
        <strain evidence="1">GVMAG-M-3300009151-50</strain>
    </source>
</reference>
<organism evidence="1">
    <name type="scientific">viral metagenome</name>
    <dbReference type="NCBI Taxonomy" id="1070528"/>
    <lineage>
        <taxon>unclassified sequences</taxon>
        <taxon>metagenomes</taxon>
        <taxon>organismal metagenomes</taxon>
    </lineage>
</organism>
<dbReference type="AlphaFoldDB" id="A0A6C0ENS4"/>
<dbReference type="EMBL" id="MN738912">
    <property type="protein sequence ID" value="QHT30826.1"/>
    <property type="molecule type" value="Genomic_DNA"/>
</dbReference>
<sequence>MDFIEKVIYINLSHRIDRKQQIESELLKVFPPEKIQRFDAIKHEKGGIGCSMSHIGALELAIQNNWKNVLIVEDDLQWRNPEKGSKLLLNLISKPYDVILLSGHDVFHNSKTYKLRDCCARTAYLVSNHYYTTLLNNYKEGLKLLIKEFKSPHRGDRYWNRIQQRDNWYIIMPQMCIQRPSFSDIEQRNVNYTHRCNNRLFSMIKSVRFP</sequence>
<evidence type="ECO:0008006" key="2">
    <source>
        <dbReference type="Google" id="ProtNLM"/>
    </source>
</evidence>
<accession>A0A6C0ENS4</accession>
<proteinExistence type="predicted"/>